<evidence type="ECO:0000256" key="5">
    <source>
        <dbReference type="ARBA" id="ARBA00022750"/>
    </source>
</evidence>
<feature type="transmembrane region" description="Helical" evidence="9">
    <location>
        <begin position="14"/>
        <end position="35"/>
    </location>
</feature>
<feature type="region of interest" description="Disordered" evidence="11">
    <location>
        <begin position="171"/>
        <end position="216"/>
    </location>
</feature>
<dbReference type="PANTHER" id="PTHR33695:SF1">
    <property type="entry name" value="LIPOPROTEIN SIGNAL PEPTIDASE"/>
    <property type="match status" value="1"/>
</dbReference>
<feature type="transmembrane region" description="Helical" evidence="9">
    <location>
        <begin position="133"/>
        <end position="158"/>
    </location>
</feature>
<organism evidence="12 13">
    <name type="scientific">Nocardiopsis exhalans</name>
    <dbReference type="NCBI Taxonomy" id="163604"/>
    <lineage>
        <taxon>Bacteria</taxon>
        <taxon>Bacillati</taxon>
        <taxon>Actinomycetota</taxon>
        <taxon>Actinomycetes</taxon>
        <taxon>Streptosporangiales</taxon>
        <taxon>Nocardiopsidaceae</taxon>
        <taxon>Nocardiopsis</taxon>
    </lineage>
</organism>
<evidence type="ECO:0000256" key="4">
    <source>
        <dbReference type="ARBA" id="ARBA00022692"/>
    </source>
</evidence>
<sequence length="216" mass="22418">MTTTDNTVARPRRYVLLLLVALAAIVADFLTKEWVLAVFSQGERLDVIGSFVQFTLVYNTGAAFSLGTGYTWVFTAIATIVVLAIAYIGWRVRSVWWGVTLGLMMGGAAGNLVDRYFRGETPGTGAVVDFISVGTFPVFNIADSCVVVGACLVVALTFKGLNLDGTMVADETAEEDTESAGPAEAGDGEGTGAPGGTAGQDSAENDGGENDKGNGA</sequence>
<dbReference type="PRINTS" id="PR00781">
    <property type="entry name" value="LIPOSIGPTASE"/>
</dbReference>
<evidence type="ECO:0000256" key="3">
    <source>
        <dbReference type="ARBA" id="ARBA00022670"/>
    </source>
</evidence>
<keyword evidence="6 9" id="KW-0378">Hydrolase</keyword>
<reference evidence="12" key="1">
    <citation type="submission" date="2022-06" db="EMBL/GenBank/DDBJ databases">
        <authorList>
            <person name="Ping M."/>
        </authorList>
    </citation>
    <scope>NUCLEOTIDE SEQUENCE</scope>
    <source>
        <strain evidence="12">JCM11759T</strain>
    </source>
</reference>
<name>A0ABY5DCY1_9ACTN</name>
<dbReference type="GO" id="GO:0004190">
    <property type="term" value="F:aspartic-type endopeptidase activity"/>
    <property type="evidence" value="ECO:0007669"/>
    <property type="project" value="UniProtKB-EC"/>
</dbReference>
<dbReference type="Pfam" id="PF01252">
    <property type="entry name" value="Peptidase_A8"/>
    <property type="match status" value="1"/>
</dbReference>
<dbReference type="NCBIfam" id="TIGR00077">
    <property type="entry name" value="lspA"/>
    <property type="match status" value="1"/>
</dbReference>
<accession>A0ABY5DCY1</accession>
<gene>
    <name evidence="9 12" type="primary">lspA</name>
    <name evidence="12" type="ORF">NE857_11575</name>
</gene>
<evidence type="ECO:0000256" key="11">
    <source>
        <dbReference type="SAM" id="MobiDB-lite"/>
    </source>
</evidence>
<evidence type="ECO:0000313" key="13">
    <source>
        <dbReference type="Proteomes" id="UP001055940"/>
    </source>
</evidence>
<keyword evidence="4 9" id="KW-0812">Transmembrane</keyword>
<keyword evidence="13" id="KW-1185">Reference proteome</keyword>
<comment type="similarity">
    <text evidence="1 9 10">Belongs to the peptidase A8 family.</text>
</comment>
<feature type="active site" evidence="9">
    <location>
        <position position="129"/>
    </location>
</feature>
<proteinExistence type="inferred from homology"/>
<dbReference type="EMBL" id="CP099837">
    <property type="protein sequence ID" value="USY22184.1"/>
    <property type="molecule type" value="Genomic_DNA"/>
</dbReference>
<comment type="subcellular location">
    <subcellularLocation>
        <location evidence="9">Cell membrane</location>
        <topology evidence="9">Multi-pass membrane protein</topology>
    </subcellularLocation>
</comment>
<keyword evidence="8 9" id="KW-0472">Membrane</keyword>
<evidence type="ECO:0000256" key="2">
    <source>
        <dbReference type="ARBA" id="ARBA00022475"/>
    </source>
</evidence>
<dbReference type="HAMAP" id="MF_00161">
    <property type="entry name" value="LspA"/>
    <property type="match status" value="1"/>
</dbReference>
<feature type="transmembrane region" description="Helical" evidence="9">
    <location>
        <begin position="70"/>
        <end position="88"/>
    </location>
</feature>
<comment type="catalytic activity">
    <reaction evidence="9">
        <text>Release of signal peptides from bacterial membrane prolipoproteins. Hydrolyzes -Xaa-Yaa-Zaa-|-(S,diacylglyceryl)Cys-, in which Xaa is hydrophobic (preferably Leu), and Yaa (Ala or Ser) and Zaa (Gly or Ala) have small, neutral side chains.</text>
        <dbReference type="EC" id="3.4.23.36"/>
    </reaction>
</comment>
<comment type="pathway">
    <text evidence="9">Protein modification; lipoprotein biosynthesis (signal peptide cleavage).</text>
</comment>
<feature type="active site" evidence="9">
    <location>
        <position position="143"/>
    </location>
</feature>
<evidence type="ECO:0000256" key="9">
    <source>
        <dbReference type="HAMAP-Rule" id="MF_00161"/>
    </source>
</evidence>
<evidence type="ECO:0000256" key="10">
    <source>
        <dbReference type="RuleBase" id="RU004181"/>
    </source>
</evidence>
<dbReference type="PANTHER" id="PTHR33695">
    <property type="entry name" value="LIPOPROTEIN SIGNAL PEPTIDASE"/>
    <property type="match status" value="1"/>
</dbReference>
<evidence type="ECO:0000256" key="8">
    <source>
        <dbReference type="ARBA" id="ARBA00023136"/>
    </source>
</evidence>
<dbReference type="Proteomes" id="UP001055940">
    <property type="component" value="Chromosome"/>
</dbReference>
<comment type="function">
    <text evidence="9">This protein specifically catalyzes the removal of signal peptides from prolipoproteins.</text>
</comment>
<feature type="transmembrane region" description="Helical" evidence="9">
    <location>
        <begin position="95"/>
        <end position="113"/>
    </location>
</feature>
<evidence type="ECO:0000313" key="12">
    <source>
        <dbReference type="EMBL" id="USY22184.1"/>
    </source>
</evidence>
<protein>
    <recommendedName>
        <fullName evidence="9">Lipoprotein signal peptidase</fullName>
        <ecNumber evidence="9">3.4.23.36</ecNumber>
    </recommendedName>
    <alternativeName>
        <fullName evidence="9">Prolipoprotein signal peptidase</fullName>
    </alternativeName>
    <alternativeName>
        <fullName evidence="9">Signal peptidase II</fullName>
        <shortName evidence="9">SPase II</shortName>
    </alternativeName>
</protein>
<keyword evidence="7 9" id="KW-1133">Transmembrane helix</keyword>
<keyword evidence="2 9" id="KW-1003">Cell membrane</keyword>
<evidence type="ECO:0000256" key="1">
    <source>
        <dbReference type="ARBA" id="ARBA00006139"/>
    </source>
</evidence>
<feature type="compositionally biased region" description="Gly residues" evidence="11">
    <location>
        <begin position="188"/>
        <end position="198"/>
    </location>
</feature>
<evidence type="ECO:0000256" key="6">
    <source>
        <dbReference type="ARBA" id="ARBA00022801"/>
    </source>
</evidence>
<dbReference type="RefSeq" id="WP_254420979.1">
    <property type="nucleotide sequence ID" value="NZ_BAAAJB010000008.1"/>
</dbReference>
<dbReference type="InterPro" id="IPR001872">
    <property type="entry name" value="Peptidase_A8"/>
</dbReference>
<keyword evidence="3 9" id="KW-0645">Protease</keyword>
<dbReference type="EC" id="3.4.23.36" evidence="9"/>
<evidence type="ECO:0000256" key="7">
    <source>
        <dbReference type="ARBA" id="ARBA00022989"/>
    </source>
</evidence>
<keyword evidence="5 9" id="KW-0064">Aspartyl protease</keyword>